<feature type="compositionally biased region" description="Basic and acidic residues" evidence="1">
    <location>
        <begin position="355"/>
        <end position="374"/>
    </location>
</feature>
<feature type="compositionally biased region" description="Basic and acidic residues" evidence="1">
    <location>
        <begin position="308"/>
        <end position="318"/>
    </location>
</feature>
<evidence type="ECO:0000313" key="2">
    <source>
        <dbReference type="EMBL" id="CBZ52569.1"/>
    </source>
</evidence>
<feature type="region of interest" description="Disordered" evidence="1">
    <location>
        <begin position="1"/>
        <end position="68"/>
    </location>
</feature>
<dbReference type="InParanoid" id="F0VFS5"/>
<sequence>MDAGVSSMESDPLSLSSSEDEDNEAFTRDLDAEMSDLLSQLQAPSQNAAKSLAAPLPPPKLAQPLPQRKKFALLVPPKKLPHVGVKAKVHTLPLPKTEGAAQDISEPEETDVASPSGGPDSKLEPESEEPRPPGQEVEKKTLPRVPPLKSTLDKSPVLFPRPPKLGGLPESKSKVPLKPTLKDRFPVPVSLRMPLKAKAEPRPDSAASSRHVELSPSLAPPSREATIPKKSLVSKQLGTGGAKTDASGSSQPPQRLFPRPHVPQPFGVSPPGSSQQASPEETGESVAGEDAGDAEQQSPVSGFAFRGEASDGGRDARSDSAPSPRIEAARRADSEGPGARGAVEKLGNANQDGETAEREEIHTQKREGGRPKLRQIDIEDDCKQFAAHLLLDEAEADAEPTLTAEGFGDINGEIWLDEVLDSESDNDLDPLDHRWGMLISDPRWALQRTQPRYQYTPVVEPAYVASCPTGCSVGVRAPPYRSLYRRPKNYVVGVSYLRHYELPTVSRLLKAPAPEFLRKRPWGRTARNFRDLPLEGGLHFEVDFCGRKDSEAEEPKKGAREV</sequence>
<name>F0VFS5_NEOCL</name>
<dbReference type="AlphaFoldDB" id="F0VFS5"/>
<dbReference type="VEuPathDB" id="ToxoDB:NCLIV_023570"/>
<evidence type="ECO:0000313" key="4">
    <source>
        <dbReference type="Proteomes" id="UP000007494"/>
    </source>
</evidence>
<feature type="compositionally biased region" description="Polar residues" evidence="1">
    <location>
        <begin position="37"/>
        <end position="47"/>
    </location>
</feature>
<dbReference type="RefSeq" id="XP_003882601.1">
    <property type="nucleotide sequence ID" value="XM_003882552.1"/>
</dbReference>
<dbReference type="eggNOG" id="ENOG502QZZ2">
    <property type="taxonomic scope" value="Eukaryota"/>
</dbReference>
<gene>
    <name evidence="3" type="ORF">BN1204_023570</name>
    <name evidence="2" type="ORF">NCLIV_023570</name>
</gene>
<dbReference type="EMBL" id="FR823388">
    <property type="protein sequence ID" value="CBZ52569.1"/>
    <property type="molecule type" value="Genomic_DNA"/>
</dbReference>
<dbReference type="OrthoDB" id="332971at2759"/>
<proteinExistence type="predicted"/>
<keyword evidence="4" id="KW-1185">Reference proteome</keyword>
<feature type="compositionally biased region" description="Low complexity" evidence="1">
    <location>
        <begin position="1"/>
        <end position="17"/>
    </location>
</feature>
<evidence type="ECO:0000256" key="1">
    <source>
        <dbReference type="SAM" id="MobiDB-lite"/>
    </source>
</evidence>
<organism evidence="2 4">
    <name type="scientific">Neospora caninum (strain Liverpool)</name>
    <dbReference type="NCBI Taxonomy" id="572307"/>
    <lineage>
        <taxon>Eukaryota</taxon>
        <taxon>Sar</taxon>
        <taxon>Alveolata</taxon>
        <taxon>Apicomplexa</taxon>
        <taxon>Conoidasida</taxon>
        <taxon>Coccidia</taxon>
        <taxon>Eucoccidiorida</taxon>
        <taxon>Eimeriorina</taxon>
        <taxon>Sarcocystidae</taxon>
        <taxon>Neospora</taxon>
    </lineage>
</organism>
<dbReference type="OMA" id="DPLDHRW"/>
<reference evidence="2" key="1">
    <citation type="submission" date="2011-02" db="EMBL/GenBank/DDBJ databases">
        <authorList>
            <person name="Aslett M."/>
        </authorList>
    </citation>
    <scope>NUCLEOTIDE SEQUENCE</scope>
    <source>
        <strain evidence="2">Liverpool</strain>
    </source>
</reference>
<feature type="compositionally biased region" description="Basic and acidic residues" evidence="1">
    <location>
        <begin position="121"/>
        <end position="141"/>
    </location>
</feature>
<reference evidence="3" key="4">
    <citation type="journal article" date="2015" name="PLoS ONE">
        <title>Comprehensive Evaluation of Toxoplasma gondii VEG and Neospora caninum LIV Genomes with Tachyzoite Stage Transcriptome and Proteome Defines Novel Transcript Features.</title>
        <authorList>
            <person name="Ramaprasad A."/>
            <person name="Mourier T."/>
            <person name="Naeem R."/>
            <person name="Malas T.B."/>
            <person name="Moussa E."/>
            <person name="Panigrahi A."/>
            <person name="Vermont S.J."/>
            <person name="Otto T.D."/>
            <person name="Wastling J."/>
            <person name="Pain A."/>
        </authorList>
    </citation>
    <scope>NUCLEOTIDE SEQUENCE</scope>
    <source>
        <strain evidence="3">Liverpool</strain>
    </source>
</reference>
<protein>
    <submittedName>
        <fullName evidence="2">Uncharacterized protein</fullName>
    </submittedName>
</protein>
<dbReference type="GeneID" id="13444729"/>
<dbReference type="Proteomes" id="UP000007494">
    <property type="component" value="Chromosome VIIa"/>
</dbReference>
<dbReference type="EMBL" id="LN714481">
    <property type="protein sequence ID" value="CEL66545.1"/>
    <property type="molecule type" value="Genomic_DNA"/>
</dbReference>
<evidence type="ECO:0000313" key="3">
    <source>
        <dbReference type="EMBL" id="CEL66545.1"/>
    </source>
</evidence>
<reference evidence="2" key="2">
    <citation type="submission" date="2011-03" db="EMBL/GenBank/DDBJ databases">
        <title>Comparative genomics and transcriptomics of Neospora caninum and Toxoplasma gondii.</title>
        <authorList>
            <person name="Reid A.J."/>
            <person name="Sohal A."/>
            <person name="Harris D."/>
            <person name="Quail M."/>
            <person name="Sanders M."/>
            <person name="Berriman M."/>
            <person name="Wastling J.M."/>
            <person name="Pain A."/>
        </authorList>
    </citation>
    <scope>NUCLEOTIDE SEQUENCE</scope>
    <source>
        <strain evidence="2">Liverpool</strain>
    </source>
</reference>
<feature type="region of interest" description="Disordered" evidence="1">
    <location>
        <begin position="82"/>
        <end position="374"/>
    </location>
</feature>
<accession>F0VFS5</accession>
<reference evidence="4" key="3">
    <citation type="journal article" date="2012" name="PLoS Pathog.">
        <title>Comparative genomics of the apicomplexan parasites Toxoplasma gondii and Neospora caninum: Coccidia differing in host range and transmission strategy.</title>
        <authorList>
            <person name="Reid A.J."/>
            <person name="Vermont S.J."/>
            <person name="Cotton J.A."/>
            <person name="Harris D."/>
            <person name="Hill-Cawthorne G.A."/>
            <person name="Konen-Waisman S."/>
            <person name="Latham S.M."/>
            <person name="Mourier T."/>
            <person name="Norton R."/>
            <person name="Quail M.A."/>
            <person name="Sanders M."/>
            <person name="Shanmugam D."/>
            <person name="Sohal A."/>
            <person name="Wasmuth J.D."/>
            <person name="Brunk B."/>
            <person name="Grigg M.E."/>
            <person name="Howard J.C."/>
            <person name="Parkinson J."/>
            <person name="Roos D.S."/>
            <person name="Trees A.J."/>
            <person name="Berriman M."/>
            <person name="Pain A."/>
            <person name="Wastling J.M."/>
        </authorList>
    </citation>
    <scope>NUCLEOTIDE SEQUENCE [LARGE SCALE GENOMIC DNA]</scope>
    <source>
        <strain evidence="4">Liverpool</strain>
    </source>
</reference>